<dbReference type="RefSeq" id="WP_151165918.1">
    <property type="nucleotide sequence ID" value="NZ_WACR01000001.1"/>
</dbReference>
<accession>A0A6N6M7A0</accession>
<name>A0A6N6M7A0_9FLAO</name>
<dbReference type="Gene3D" id="3.40.50.1820">
    <property type="entry name" value="alpha/beta hydrolase"/>
    <property type="match status" value="1"/>
</dbReference>
<keyword evidence="2" id="KW-1185">Reference proteome</keyword>
<proteinExistence type="predicted"/>
<reference evidence="1 2" key="1">
    <citation type="submission" date="2019-09" db="EMBL/GenBank/DDBJ databases">
        <title>Genomes of Cryomorphaceae.</title>
        <authorList>
            <person name="Bowman J.P."/>
        </authorList>
    </citation>
    <scope>NUCLEOTIDE SEQUENCE [LARGE SCALE GENOMIC DNA]</scope>
    <source>
        <strain evidence="1 2">KCTC 52047</strain>
    </source>
</reference>
<dbReference type="SUPFAM" id="SSF53474">
    <property type="entry name" value="alpha/beta-Hydrolases"/>
    <property type="match status" value="1"/>
</dbReference>
<evidence type="ECO:0000313" key="1">
    <source>
        <dbReference type="EMBL" id="KAB1065930.1"/>
    </source>
</evidence>
<comment type="caution">
    <text evidence="1">The sequence shown here is derived from an EMBL/GenBank/DDBJ whole genome shotgun (WGS) entry which is preliminary data.</text>
</comment>
<sequence>MREVEKKQFSFDKTVRYYQLGQITKKTKTVYFATHGYGMLAEFFSRKFLKLVDEESVVILPEGMHRFYLQGTSGRVVASWMTKDDREVDIADNKRLLNSVLTDAGVNKNHNIVAIGFSQGVPTLCRWLVETPFHVEKLICWASDIPEDVLNEEGISILNNCNTELVVGDEDEFISEERLEKFTSKLKSKGVDFNLVKYNGTHKIEPELLLKLVK</sequence>
<dbReference type="OrthoDB" id="595091at2"/>
<dbReference type="EMBL" id="WACR01000001">
    <property type="protein sequence ID" value="KAB1065930.1"/>
    <property type="molecule type" value="Genomic_DNA"/>
</dbReference>
<dbReference type="InterPro" id="IPR029058">
    <property type="entry name" value="AB_hydrolase_fold"/>
</dbReference>
<dbReference type="AlphaFoldDB" id="A0A6N6M7A0"/>
<evidence type="ECO:0000313" key="2">
    <source>
        <dbReference type="Proteomes" id="UP000435357"/>
    </source>
</evidence>
<gene>
    <name evidence="1" type="ORF">F3059_00215</name>
</gene>
<protein>
    <submittedName>
        <fullName evidence="1">Phospholipase</fullName>
    </submittedName>
</protein>
<dbReference type="Proteomes" id="UP000435357">
    <property type="component" value="Unassembled WGS sequence"/>
</dbReference>
<organism evidence="1 2">
    <name type="scientific">Salibacter halophilus</name>
    <dbReference type="NCBI Taxonomy" id="1803916"/>
    <lineage>
        <taxon>Bacteria</taxon>
        <taxon>Pseudomonadati</taxon>
        <taxon>Bacteroidota</taxon>
        <taxon>Flavobacteriia</taxon>
        <taxon>Flavobacteriales</taxon>
        <taxon>Salibacteraceae</taxon>
        <taxon>Salibacter</taxon>
    </lineage>
</organism>